<keyword evidence="1" id="KW-0812">Transmembrane</keyword>
<dbReference type="Gene3D" id="1.20.1070.10">
    <property type="entry name" value="Rhodopsin 7-helix transmembrane proteins"/>
    <property type="match status" value="1"/>
</dbReference>
<keyword evidence="1" id="KW-1133">Transmembrane helix</keyword>
<feature type="transmembrane region" description="Helical" evidence="1">
    <location>
        <begin position="29"/>
        <end position="52"/>
    </location>
</feature>
<name>A0A6J7RVY8_9ZZZZ</name>
<dbReference type="EMBL" id="CAEZYK010000039">
    <property type="protein sequence ID" value="CAB4723637.1"/>
    <property type="molecule type" value="Genomic_DNA"/>
</dbReference>
<gene>
    <name evidence="2" type="ORF">UFOPK2683_00827</name>
    <name evidence="3" type="ORF">UFOPK3605_01035</name>
    <name evidence="4" type="ORF">UFOPK3897_01157</name>
    <name evidence="5" type="ORF">UFOPK4121_01597</name>
</gene>
<dbReference type="InterPro" id="IPR041113">
    <property type="entry name" value="Heliorhodopsin"/>
</dbReference>
<feature type="transmembrane region" description="Helical" evidence="1">
    <location>
        <begin position="200"/>
        <end position="218"/>
    </location>
</feature>
<evidence type="ECO:0000313" key="3">
    <source>
        <dbReference type="EMBL" id="CAB4909965.1"/>
    </source>
</evidence>
<dbReference type="NCBIfam" id="NF038020">
    <property type="entry name" value="HeR"/>
    <property type="match status" value="1"/>
</dbReference>
<sequence length="262" mass="28873">MTTSANSSLDATTNSLARLRRLNRITASVLALQAVAILFFSNNFSIPVIAAFQEGPPGTVLSKPVVLFDMPYGPLIFLFLFLAAADHALVASSKLVGWYEKNLRAGINYARWIEYSISASIMILLIAMLTGINNFYALLGLFAINATMILFGLLMERINQGRSRVDWLPFVFGCIAGIIPWVAITFAIVGSQKEGGGVPIFVYVIFITLFILFNCFAINQWLQYRGKGKWADYLYGERVYLILSLVAKSALAWQVFGGTLSG</sequence>
<dbReference type="EMBL" id="CAFBOF010000027">
    <property type="protein sequence ID" value="CAB4981749.1"/>
    <property type="molecule type" value="Genomic_DNA"/>
</dbReference>
<dbReference type="SUPFAM" id="SSF81321">
    <property type="entry name" value="Family A G protein-coupled receptor-like"/>
    <property type="match status" value="1"/>
</dbReference>
<feature type="transmembrane region" description="Helical" evidence="1">
    <location>
        <begin position="112"/>
        <end position="129"/>
    </location>
</feature>
<reference evidence="5" key="1">
    <citation type="submission" date="2020-05" db="EMBL/GenBank/DDBJ databases">
        <authorList>
            <person name="Chiriac C."/>
            <person name="Salcher M."/>
            <person name="Ghai R."/>
            <person name="Kavagutti S V."/>
        </authorList>
    </citation>
    <scope>NUCLEOTIDE SEQUENCE</scope>
</reference>
<dbReference type="Pfam" id="PF18761">
    <property type="entry name" value="Heliorhodopsin"/>
    <property type="match status" value="1"/>
</dbReference>
<protein>
    <submittedName>
        <fullName evidence="5">Unannotated protein</fullName>
    </submittedName>
</protein>
<feature type="transmembrane region" description="Helical" evidence="1">
    <location>
        <begin position="239"/>
        <end position="256"/>
    </location>
</feature>
<proteinExistence type="predicted"/>
<evidence type="ECO:0000313" key="5">
    <source>
        <dbReference type="EMBL" id="CAB5033047.1"/>
    </source>
</evidence>
<evidence type="ECO:0000256" key="1">
    <source>
        <dbReference type="SAM" id="Phobius"/>
    </source>
</evidence>
<dbReference type="AlphaFoldDB" id="A0A6J7RVY8"/>
<dbReference type="EMBL" id="CAFBMM010000052">
    <property type="protein sequence ID" value="CAB4909965.1"/>
    <property type="molecule type" value="Genomic_DNA"/>
</dbReference>
<accession>A0A6J7RVY8</accession>
<dbReference type="EMBL" id="CAFBPQ010000086">
    <property type="protein sequence ID" value="CAB5033047.1"/>
    <property type="molecule type" value="Genomic_DNA"/>
</dbReference>
<keyword evidence="1" id="KW-0472">Membrane</keyword>
<evidence type="ECO:0000313" key="4">
    <source>
        <dbReference type="EMBL" id="CAB4981749.1"/>
    </source>
</evidence>
<organism evidence="5">
    <name type="scientific">freshwater metagenome</name>
    <dbReference type="NCBI Taxonomy" id="449393"/>
    <lineage>
        <taxon>unclassified sequences</taxon>
        <taxon>metagenomes</taxon>
        <taxon>ecological metagenomes</taxon>
    </lineage>
</organism>
<feature type="transmembrane region" description="Helical" evidence="1">
    <location>
        <begin position="72"/>
        <end position="91"/>
    </location>
</feature>
<evidence type="ECO:0000313" key="2">
    <source>
        <dbReference type="EMBL" id="CAB4723637.1"/>
    </source>
</evidence>
<feature type="transmembrane region" description="Helical" evidence="1">
    <location>
        <begin position="167"/>
        <end position="188"/>
    </location>
</feature>
<feature type="transmembrane region" description="Helical" evidence="1">
    <location>
        <begin position="135"/>
        <end position="155"/>
    </location>
</feature>